<proteinExistence type="predicted"/>
<name>A0A856MIS4_9CYAN</name>
<dbReference type="EMBL" id="CP030118">
    <property type="protein sequence ID" value="QDL11265.1"/>
    <property type="molecule type" value="Genomic_DNA"/>
</dbReference>
<gene>
    <name evidence="2" type="ORF">DP114_28240</name>
</gene>
<dbReference type="Proteomes" id="UP000503129">
    <property type="component" value="Chromosome"/>
</dbReference>
<protein>
    <recommendedName>
        <fullName evidence="1">DUF4833 domain-containing protein</fullName>
    </recommendedName>
</protein>
<dbReference type="Pfam" id="PF16117">
    <property type="entry name" value="DUF4833"/>
    <property type="match status" value="1"/>
</dbReference>
<dbReference type="InterPro" id="IPR032269">
    <property type="entry name" value="DUF4833"/>
</dbReference>
<evidence type="ECO:0000313" key="3">
    <source>
        <dbReference type="Proteomes" id="UP000503129"/>
    </source>
</evidence>
<dbReference type="KEGG" id="bsen:DP114_28240"/>
<evidence type="ECO:0000313" key="2">
    <source>
        <dbReference type="EMBL" id="QDL11265.1"/>
    </source>
</evidence>
<sequence length="200" mass="21870">MLKFMSELPKKLTNLSFVGGAMLQQGAKPLRAIALLLLSTTPSYATSLNSIFFITKSDNGNQVHYGVQTNADCSLKTSKPVYPYWKLESGRLERLLAMEVPAFGIASQSVSGNEIVMEVNGFKARGISKPITIRSTRLKSQECQISAFTKINGEATQLLQVHIDLTRQGLFGLGGTVHSITFYGAGQKQEEIVCRSNCSF</sequence>
<accession>A0A856MIS4</accession>
<keyword evidence="3" id="KW-1185">Reference proteome</keyword>
<organism evidence="2 3">
    <name type="scientific">Brasilonema sennae CENA114</name>
    <dbReference type="NCBI Taxonomy" id="415709"/>
    <lineage>
        <taxon>Bacteria</taxon>
        <taxon>Bacillati</taxon>
        <taxon>Cyanobacteriota</taxon>
        <taxon>Cyanophyceae</taxon>
        <taxon>Nostocales</taxon>
        <taxon>Scytonemataceae</taxon>
        <taxon>Brasilonema</taxon>
        <taxon>Bromeliae group (in: Brasilonema)</taxon>
    </lineage>
</organism>
<dbReference type="AlphaFoldDB" id="A0A856MIS4"/>
<evidence type="ECO:0000259" key="1">
    <source>
        <dbReference type="Pfam" id="PF16117"/>
    </source>
</evidence>
<reference evidence="2 3" key="1">
    <citation type="submission" date="2018-06" db="EMBL/GenBank/DDBJ databases">
        <title>Comparative genomics of Brasilonema spp. strains.</title>
        <authorList>
            <person name="Alvarenga D.O."/>
            <person name="Fiore M.F."/>
            <person name="Varani A.M."/>
        </authorList>
    </citation>
    <scope>NUCLEOTIDE SEQUENCE [LARGE SCALE GENOMIC DNA]</scope>
    <source>
        <strain evidence="2 3">CENA114</strain>
    </source>
</reference>
<feature type="domain" description="DUF4833" evidence="1">
    <location>
        <begin position="52"/>
        <end position="191"/>
    </location>
</feature>